<dbReference type="STRING" id="83656.B1H18_26325"/>
<dbReference type="AlphaFoldDB" id="A0A1V4A3R5"/>
<protein>
    <submittedName>
        <fullName evidence="1">Toxin</fullName>
    </submittedName>
</protein>
<dbReference type="EMBL" id="MVFC01000029">
    <property type="protein sequence ID" value="OON74060.1"/>
    <property type="molecule type" value="Genomic_DNA"/>
</dbReference>
<name>A0A1V4A3R5_9ACTN</name>
<dbReference type="OrthoDB" id="4144896at2"/>
<evidence type="ECO:0000313" key="2">
    <source>
        <dbReference type="Proteomes" id="UP000190539"/>
    </source>
</evidence>
<comment type="caution">
    <text evidence="1">The sequence shown here is derived from an EMBL/GenBank/DDBJ whole genome shotgun (WGS) entry which is preliminary data.</text>
</comment>
<sequence>MGSLRRDCRQRLEGLALPRTYDVRSLCEHVGRARGRTIHLLPMHLDAAGPCGIVLSLPGADYVVYEVQTSRHHQEHIIAHELAHLICGHRTADHAHATTSGDTADRLFPDLDPGLVQDLLYREHYSDVQEQEAEVMAFLIGTGLRATDASTGRAPAPDTPLGRIQSSLDWRRRDET</sequence>
<keyword evidence="2" id="KW-1185">Reference proteome</keyword>
<proteinExistence type="predicted"/>
<accession>A0A1V4A3R5</accession>
<reference evidence="1 2" key="1">
    <citation type="submission" date="2017-02" db="EMBL/GenBank/DDBJ databases">
        <title>Draft Genome Sequence of Streptomyces tsukubaensis F601, a Producer of the immunosuppressant tacrolimus FK506.</title>
        <authorList>
            <person name="Zong G."/>
            <person name="Zhong C."/>
            <person name="Fu J."/>
            <person name="Qin R."/>
            <person name="Cao G."/>
        </authorList>
    </citation>
    <scope>NUCLEOTIDE SEQUENCE [LARGE SCALE GENOMIC DNA]</scope>
    <source>
        <strain evidence="1 2">F601</strain>
    </source>
</reference>
<dbReference type="Proteomes" id="UP000190539">
    <property type="component" value="Unassembled WGS sequence"/>
</dbReference>
<evidence type="ECO:0000313" key="1">
    <source>
        <dbReference type="EMBL" id="OON74060.1"/>
    </source>
</evidence>
<organism evidence="1 2">
    <name type="scientific">Streptomyces tsukubensis</name>
    <dbReference type="NCBI Taxonomy" id="83656"/>
    <lineage>
        <taxon>Bacteria</taxon>
        <taxon>Bacillati</taxon>
        <taxon>Actinomycetota</taxon>
        <taxon>Actinomycetes</taxon>
        <taxon>Kitasatosporales</taxon>
        <taxon>Streptomycetaceae</taxon>
        <taxon>Streptomyces</taxon>
    </lineage>
</organism>
<gene>
    <name evidence="1" type="ORF">B1H18_26325</name>
</gene>